<sequence>MLFFIRKNKRLFFQNSNDNKGNDRYRVNAPTISKLKNDPAFAAEQAALYGDTPAAGMYTSPNTDVLGCGKIPERYRSQWSNETQAALAEYPADWPEVEHVAISFFLGNQVIEGTDPSDVFNYATLAIIGIIT</sequence>
<evidence type="ECO:0000313" key="2">
    <source>
        <dbReference type="Proteomes" id="UP000326757"/>
    </source>
</evidence>
<proteinExistence type="predicted"/>
<keyword evidence="2" id="KW-1185">Reference proteome</keyword>
<dbReference type="EMBL" id="VIGI01000005">
    <property type="protein sequence ID" value="KAB8300405.1"/>
    <property type="molecule type" value="Genomic_DNA"/>
</dbReference>
<reference evidence="1 2" key="1">
    <citation type="submission" date="2019-06" db="EMBL/GenBank/DDBJ databases">
        <title>Genome Sequence of the Brown Rot Fungal Pathogen Monilinia laxa.</title>
        <authorList>
            <person name="De Miccolis Angelini R.M."/>
            <person name="Landi L."/>
            <person name="Abate D."/>
            <person name="Pollastro S."/>
            <person name="Romanazzi G."/>
            <person name="Faretra F."/>
        </authorList>
    </citation>
    <scope>NUCLEOTIDE SEQUENCE [LARGE SCALE GENOMIC DNA]</scope>
    <source>
        <strain evidence="1 2">Mlax316</strain>
    </source>
</reference>
<organism evidence="1 2">
    <name type="scientific">Monilinia laxa</name>
    <name type="common">Brown rot fungus</name>
    <name type="synonym">Sclerotinia laxa</name>
    <dbReference type="NCBI Taxonomy" id="61186"/>
    <lineage>
        <taxon>Eukaryota</taxon>
        <taxon>Fungi</taxon>
        <taxon>Dikarya</taxon>
        <taxon>Ascomycota</taxon>
        <taxon>Pezizomycotina</taxon>
        <taxon>Leotiomycetes</taxon>
        <taxon>Helotiales</taxon>
        <taxon>Sclerotiniaceae</taxon>
        <taxon>Monilinia</taxon>
    </lineage>
</organism>
<gene>
    <name evidence="1" type="ORF">EYC80_000583</name>
</gene>
<accession>A0A5N6KB53</accession>
<dbReference type="Proteomes" id="UP000326757">
    <property type="component" value="Unassembled WGS sequence"/>
</dbReference>
<dbReference type="AlphaFoldDB" id="A0A5N6KB53"/>
<protein>
    <submittedName>
        <fullName evidence="1">Uncharacterized protein</fullName>
    </submittedName>
</protein>
<name>A0A5N6KB53_MONLA</name>
<evidence type="ECO:0000313" key="1">
    <source>
        <dbReference type="EMBL" id="KAB8300405.1"/>
    </source>
</evidence>
<comment type="caution">
    <text evidence="1">The sequence shown here is derived from an EMBL/GenBank/DDBJ whole genome shotgun (WGS) entry which is preliminary data.</text>
</comment>